<evidence type="ECO:0000256" key="2">
    <source>
        <dbReference type="ARBA" id="ARBA00022670"/>
    </source>
</evidence>
<dbReference type="SUPFAM" id="SSF52743">
    <property type="entry name" value="Subtilisin-like"/>
    <property type="match status" value="1"/>
</dbReference>
<dbReference type="InterPro" id="IPR023828">
    <property type="entry name" value="Peptidase_S8_Ser-AS"/>
</dbReference>
<dbReference type="InterPro" id="IPR022398">
    <property type="entry name" value="Peptidase_S8_His-AS"/>
</dbReference>
<protein>
    <recommendedName>
        <fullName evidence="9">Peptidase S8/S53 domain-containing protein</fullName>
    </recommendedName>
</protein>
<evidence type="ECO:0000256" key="8">
    <source>
        <dbReference type="SAM" id="SignalP"/>
    </source>
</evidence>
<reference evidence="10 11" key="1">
    <citation type="submission" date="2021-01" db="EMBL/GenBank/DDBJ databases">
        <title>Whole genome shotgun sequence of Catellatospora bangladeshensis NBRC 107357.</title>
        <authorList>
            <person name="Komaki H."/>
            <person name="Tamura T."/>
        </authorList>
    </citation>
    <scope>NUCLEOTIDE SEQUENCE [LARGE SCALE GENOMIC DNA]</scope>
    <source>
        <strain evidence="10 11">NBRC 107357</strain>
    </source>
</reference>
<feature type="chain" id="PRO_5035147523" description="Peptidase S8/S53 domain-containing protein" evidence="8">
    <location>
        <begin position="30"/>
        <end position="1400"/>
    </location>
</feature>
<dbReference type="PROSITE" id="PS00137">
    <property type="entry name" value="SUBTILASE_HIS"/>
    <property type="match status" value="1"/>
</dbReference>
<proteinExistence type="inferred from homology"/>
<dbReference type="InterPro" id="IPR013783">
    <property type="entry name" value="Ig-like_fold"/>
</dbReference>
<comment type="similarity">
    <text evidence="1 6 7">Belongs to the peptidase S8 family.</text>
</comment>
<keyword evidence="3 6" id="KW-0378">Hydrolase</keyword>
<evidence type="ECO:0000313" key="11">
    <source>
        <dbReference type="Proteomes" id="UP000601223"/>
    </source>
</evidence>
<dbReference type="Gene3D" id="3.40.50.200">
    <property type="entry name" value="Peptidase S8/S53 domain"/>
    <property type="match status" value="2"/>
</dbReference>
<dbReference type="InterPro" id="IPR023827">
    <property type="entry name" value="Peptidase_S8_Asp-AS"/>
</dbReference>
<dbReference type="GO" id="GO:0006508">
    <property type="term" value="P:proteolysis"/>
    <property type="evidence" value="ECO:0007669"/>
    <property type="project" value="UniProtKB-KW"/>
</dbReference>
<dbReference type="Proteomes" id="UP000601223">
    <property type="component" value="Unassembled WGS sequence"/>
</dbReference>
<evidence type="ECO:0000256" key="1">
    <source>
        <dbReference type="ARBA" id="ARBA00011073"/>
    </source>
</evidence>
<evidence type="ECO:0000256" key="3">
    <source>
        <dbReference type="ARBA" id="ARBA00022801"/>
    </source>
</evidence>
<dbReference type="InterPro" id="IPR015943">
    <property type="entry name" value="WD40/YVTN_repeat-like_dom_sf"/>
</dbReference>
<dbReference type="PROSITE" id="PS00136">
    <property type="entry name" value="SUBTILASE_ASP"/>
    <property type="match status" value="1"/>
</dbReference>
<comment type="caution">
    <text evidence="10">The sequence shown here is derived from an EMBL/GenBank/DDBJ whole genome shotgun (WGS) entry which is preliminary data.</text>
</comment>
<keyword evidence="2 6" id="KW-0645">Protease</keyword>
<dbReference type="PRINTS" id="PR00723">
    <property type="entry name" value="SUBTILISIN"/>
</dbReference>
<dbReference type="SUPFAM" id="SSF110296">
    <property type="entry name" value="Oligoxyloglucan reducing end-specific cellobiohydrolase"/>
    <property type="match status" value="2"/>
</dbReference>
<dbReference type="PROSITE" id="PS00138">
    <property type="entry name" value="SUBTILASE_SER"/>
    <property type="match status" value="1"/>
</dbReference>
<keyword evidence="11" id="KW-1185">Reference proteome</keyword>
<dbReference type="InterPro" id="IPR015500">
    <property type="entry name" value="Peptidase_S8_subtilisin-rel"/>
</dbReference>
<dbReference type="Pfam" id="PF00082">
    <property type="entry name" value="Peptidase_S8"/>
    <property type="match status" value="1"/>
</dbReference>
<feature type="domain" description="Peptidase S8/S53" evidence="9">
    <location>
        <begin position="161"/>
        <end position="598"/>
    </location>
</feature>
<organism evidence="10 11">
    <name type="scientific">Catellatospora bangladeshensis</name>
    <dbReference type="NCBI Taxonomy" id="310355"/>
    <lineage>
        <taxon>Bacteria</taxon>
        <taxon>Bacillati</taxon>
        <taxon>Actinomycetota</taxon>
        <taxon>Actinomycetes</taxon>
        <taxon>Micromonosporales</taxon>
        <taxon>Micromonosporaceae</taxon>
        <taxon>Catellatospora</taxon>
    </lineage>
</organism>
<evidence type="ECO:0000256" key="5">
    <source>
        <dbReference type="PIRSR" id="PIRSR615500-1"/>
    </source>
</evidence>
<dbReference type="RefSeq" id="WP_203742745.1">
    <property type="nucleotide sequence ID" value="NZ_BONF01000008.1"/>
</dbReference>
<dbReference type="Gene3D" id="2.130.10.10">
    <property type="entry name" value="YVTN repeat-like/Quinoprotein amine dehydrogenase"/>
    <property type="match status" value="3"/>
</dbReference>
<dbReference type="CDD" id="cd15482">
    <property type="entry name" value="Sialidase_non-viral"/>
    <property type="match status" value="2"/>
</dbReference>
<dbReference type="PROSITE" id="PS51892">
    <property type="entry name" value="SUBTILASE"/>
    <property type="match status" value="1"/>
</dbReference>
<keyword evidence="4 6" id="KW-0720">Serine protease</keyword>
<feature type="signal peptide" evidence="8">
    <location>
        <begin position="1"/>
        <end position="29"/>
    </location>
</feature>
<dbReference type="InterPro" id="IPR036852">
    <property type="entry name" value="Peptidase_S8/S53_dom_sf"/>
</dbReference>
<sequence>MKLPPRSIAAGLSVVLAAGLVSAWSPADAAPPPALRRVIVLLAGDAAVAAAPGGSLRDARGADAARVGDARKAVQDRQRALLDTARRQGLRVTRERPLGLLVNAVAATVPAGDVARLSALPGVLAVVPDAPVRAHTDVSVPLIGAPEVWQRQDGTGTPANGTGVTVAVLDSGIDYTHPDLGGGFGAGFKVVGGYDFANGDADPMDDNGHGTHVAGIIAGRAAAPGGITGVAPEADLLAYKVMNEWGEGYTSDIIAGLEAAADPANPHRADVINMSLGGFGDGLDPLGLAATAATEAGVVVVASAGNSGPGRDTVSTPAAADGVIAVGASTSNMVLPTAYVDGVRVQTYRGHLSANPAAEPVTGRLVDGGSGSTEELDAAGDLHGKIVRINGYAAPVLDYLTQWELDLAKELERRGALAVISGQGGGGGPVVASAGGAVPAAPSGGPRGLAKDLAKGLVGTQASGDLYRMDKLVVLGMDGTQYEELTARLAAGPVDVTLKGEDVTDRIASFSSRGPSLRFGLKPELVAPGVGIRSTVPTALFGPGQYLMSGTSMAAPHVAGAAALLRQLHPGQDPAAVLSTLTGTAKPVGGTPTAYGAGRLDVAAAAQAVLTASPASISFGLADLSGPKVGGSATVTLHNSGTRAMTVRLRAGSADVRLKPDRVTVPAGRTAKVAVTLSAKRPAGDTEISGVITADGGSGRVTRVPYLLVVRPLIVAATPDPSDGTSTVWIGAPTALGAAPVVTVDPPRGKPYTVTATHRYDTVYTADLTGAHPGAYGISVQGTAATGQRLSGASGFEVTPEDVRRNRWQPVGPNGAGGQLTLTPADGAQGVMTTDYKAGLWLTTDHGTTWSQLNRLPVGGGSGLGTVVVDPENAARWWYAVNDPQAGGRILRTTDKGRTWTTLPAPEGWVTGLLADAQARVLVAVVSGTLLTSTDGGDTWTPQPSGVPGEIVYTAIGGDDLYLGTYDGVWKLSGITSGTPGTAVQVYDGGSRFVAALAADEGVVAAVVWGEGVVGSHDGGQHWSTLYQRDFGLSTLRATGGELYAATLSGEGLRGRDHGRTWESVALPSHDAYVYDYDRWPDGTAATTTTAGVYAASGDGFRRLGVQGTTVYDLAFTGGDLLAGTENGLYRTTSPATSAEWGAARGEGWIGEGAEHLAASPADPKVLWKVRRLGWGDQFVLARSDDGGHEWTELATASEKPTALLIHPADPGQVYAGFERLSDQGLTVTRDNGRTWKNLYLPERVNALAGDPADPRRLWLGMNSGLYRSDDGGVNLTKVADGPVTAIHLDGGRFVLGGDTIRTSTDGGRTFRTADTGPLSLLVSDFAAKGDTLYAATTAHSSYGLAKGGRGVLRSTDGGRTWHNISSGLQNTDVITIAVSPDGRWLFAGTLRGGTHRLPL</sequence>
<keyword evidence="8" id="KW-0732">Signal</keyword>
<name>A0A8J3NHZ4_9ACTN</name>
<evidence type="ECO:0000259" key="9">
    <source>
        <dbReference type="Pfam" id="PF00082"/>
    </source>
</evidence>
<evidence type="ECO:0000313" key="10">
    <source>
        <dbReference type="EMBL" id="GIF79781.1"/>
    </source>
</evidence>
<dbReference type="InterPro" id="IPR050131">
    <property type="entry name" value="Peptidase_S8_subtilisin-like"/>
</dbReference>
<dbReference type="GO" id="GO:0005975">
    <property type="term" value="P:carbohydrate metabolic process"/>
    <property type="evidence" value="ECO:0007669"/>
    <property type="project" value="UniProtKB-ARBA"/>
</dbReference>
<feature type="active site" description="Charge relay system" evidence="5 6">
    <location>
        <position position="552"/>
    </location>
</feature>
<feature type="active site" description="Charge relay system" evidence="5 6">
    <location>
        <position position="209"/>
    </location>
</feature>
<evidence type="ECO:0000256" key="6">
    <source>
        <dbReference type="PROSITE-ProRule" id="PRU01240"/>
    </source>
</evidence>
<feature type="active site" description="Charge relay system" evidence="5 6">
    <location>
        <position position="170"/>
    </location>
</feature>
<dbReference type="PANTHER" id="PTHR43806:SF65">
    <property type="entry name" value="SERINE PROTEASE APRX"/>
    <property type="match status" value="1"/>
</dbReference>
<evidence type="ECO:0000256" key="4">
    <source>
        <dbReference type="ARBA" id="ARBA00022825"/>
    </source>
</evidence>
<evidence type="ECO:0000256" key="7">
    <source>
        <dbReference type="RuleBase" id="RU003355"/>
    </source>
</evidence>
<dbReference type="InterPro" id="IPR000209">
    <property type="entry name" value="Peptidase_S8/S53_dom"/>
</dbReference>
<dbReference type="EMBL" id="BONF01000008">
    <property type="protein sequence ID" value="GIF79781.1"/>
    <property type="molecule type" value="Genomic_DNA"/>
</dbReference>
<dbReference type="GO" id="GO:0004252">
    <property type="term" value="F:serine-type endopeptidase activity"/>
    <property type="evidence" value="ECO:0007669"/>
    <property type="project" value="UniProtKB-UniRule"/>
</dbReference>
<gene>
    <name evidence="10" type="ORF">Cba03nite_11300</name>
</gene>
<dbReference type="Gene3D" id="2.60.40.10">
    <property type="entry name" value="Immunoglobulins"/>
    <property type="match status" value="1"/>
</dbReference>
<accession>A0A8J3NHZ4</accession>
<dbReference type="PANTHER" id="PTHR43806">
    <property type="entry name" value="PEPTIDASE S8"/>
    <property type="match status" value="1"/>
</dbReference>